<keyword evidence="1" id="KW-0812">Transmembrane</keyword>
<dbReference type="Proteomes" id="UP000646548">
    <property type="component" value="Unassembled WGS sequence"/>
</dbReference>
<protein>
    <submittedName>
        <fullName evidence="2">Uncharacterized protein</fullName>
    </submittedName>
</protein>
<evidence type="ECO:0000256" key="1">
    <source>
        <dbReference type="SAM" id="Phobius"/>
    </source>
</evidence>
<keyword evidence="1" id="KW-0472">Membrane</keyword>
<proteinExistence type="predicted"/>
<evidence type="ECO:0000313" key="3">
    <source>
        <dbReference type="Proteomes" id="UP000646548"/>
    </source>
</evidence>
<gene>
    <name evidence="2" type="ORF">FQA47_000838</name>
</gene>
<sequence length="119" mass="13289">MSVCQTGIPRYGEGHWDMDETAQYDETDEGFPLEQNVSNDNSSDEILFPTAEDQNLLTTPESSLLAGQDSPEVNDSKVWKIVLVTVILLVSVVGSLATAYYLCVWRGGRIHYQPQKTYT</sequence>
<evidence type="ECO:0000313" key="2">
    <source>
        <dbReference type="EMBL" id="KAF6733254.1"/>
    </source>
</evidence>
<reference evidence="2" key="1">
    <citation type="journal article" name="BMC Genomics">
        <title>Long-read sequencing and de novo genome assembly of marine medaka (Oryzias melastigma).</title>
        <authorList>
            <person name="Liang P."/>
            <person name="Saqib H.S.A."/>
            <person name="Ni X."/>
            <person name="Shen Y."/>
        </authorList>
    </citation>
    <scope>NUCLEOTIDE SEQUENCE</scope>
    <source>
        <strain evidence="2">Bigg-433</strain>
    </source>
</reference>
<name>A0A834CU64_ORYME</name>
<organism evidence="2 3">
    <name type="scientific">Oryzias melastigma</name>
    <name type="common">Marine medaka</name>
    <dbReference type="NCBI Taxonomy" id="30732"/>
    <lineage>
        <taxon>Eukaryota</taxon>
        <taxon>Metazoa</taxon>
        <taxon>Chordata</taxon>
        <taxon>Craniata</taxon>
        <taxon>Vertebrata</taxon>
        <taxon>Euteleostomi</taxon>
        <taxon>Actinopterygii</taxon>
        <taxon>Neopterygii</taxon>
        <taxon>Teleostei</taxon>
        <taxon>Neoteleostei</taxon>
        <taxon>Acanthomorphata</taxon>
        <taxon>Ovalentaria</taxon>
        <taxon>Atherinomorphae</taxon>
        <taxon>Beloniformes</taxon>
        <taxon>Adrianichthyidae</taxon>
        <taxon>Oryziinae</taxon>
        <taxon>Oryzias</taxon>
    </lineage>
</organism>
<keyword evidence="1" id="KW-1133">Transmembrane helix</keyword>
<dbReference type="EMBL" id="WKFB01000164">
    <property type="protein sequence ID" value="KAF6733254.1"/>
    <property type="molecule type" value="Genomic_DNA"/>
</dbReference>
<dbReference type="AlphaFoldDB" id="A0A834CU64"/>
<accession>A0A834CU64</accession>
<comment type="caution">
    <text evidence="2">The sequence shown here is derived from an EMBL/GenBank/DDBJ whole genome shotgun (WGS) entry which is preliminary data.</text>
</comment>
<feature type="transmembrane region" description="Helical" evidence="1">
    <location>
        <begin position="81"/>
        <end position="103"/>
    </location>
</feature>